<evidence type="ECO:0000313" key="2">
    <source>
        <dbReference type="EMBL" id="THU84005.1"/>
    </source>
</evidence>
<evidence type="ECO:0000313" key="3">
    <source>
        <dbReference type="Proteomes" id="UP000297245"/>
    </source>
</evidence>
<name>A0A4V6T531_DENBC</name>
<feature type="compositionally biased region" description="Low complexity" evidence="1">
    <location>
        <begin position="613"/>
        <end position="632"/>
    </location>
</feature>
<organism evidence="2 3">
    <name type="scientific">Dendrothele bispora (strain CBS 962.96)</name>
    <dbReference type="NCBI Taxonomy" id="1314807"/>
    <lineage>
        <taxon>Eukaryota</taxon>
        <taxon>Fungi</taxon>
        <taxon>Dikarya</taxon>
        <taxon>Basidiomycota</taxon>
        <taxon>Agaricomycotina</taxon>
        <taxon>Agaricomycetes</taxon>
        <taxon>Agaricomycetidae</taxon>
        <taxon>Agaricales</taxon>
        <taxon>Agaricales incertae sedis</taxon>
        <taxon>Dendrothele</taxon>
    </lineage>
</organism>
<dbReference type="CDD" id="cd00084">
    <property type="entry name" value="HMG-box_SF"/>
    <property type="match status" value="1"/>
</dbReference>
<gene>
    <name evidence="2" type="ORF">K435DRAFT_870744</name>
</gene>
<sequence length="766" mass="83999">MAKSKSKPSVFTNEEAETAWPELPLPADELNYPKVNGNANFNPRNKNDIYWLEMQKTQWIHLQQQKGLSMRPELPLESLEVAFKECKIRQYERCVSEKDRPDHYQKKIKQYFVNRKRDMPSSQTPVPTFMFTSTEQGPDSASGFSLFEQSVKDAVNEETNQWRQTNGLDFTHHVGHYKSLLSKRWNGLSEEERSKYTADAVVLKRQQSAPEDIYQNQMQTVNFIQATLLRSIGHGAGQIGNASYYLMMAYRDDKDEIQNWAATFGPSFVDYVGKEVQNQLQQQWLDFANKNVLSNKSSLMKQNFERNQAGRFLLMSSETFSKSNSGGHEAYLQFLKDFLRVSWEHDFVGATAPSWEALIQQPDYLRSEIHKGQTLVEIDTKHSRLYAFMDSILDFQSEYPDESIFNPSRAVPGLAPPASLARGSTPSLATSSETATASIVQPVSSAMSTPPAPLSVSPETVTASVVQPLSSAMSASLPPPPTPPETATASQPVPSAMASTFPTAQAPLSPRFLMPTTPSPLRTITGQAPLSPPAHTPTTPSPLRTMLSFNSSSDLSIGSPPLSPARAFKTLPPPISRSSIAAPVPPVSSATTTTTLPLQTAPLSRVHMPTTPSPLRRMLSSSSQSLPGASTSALSSSPTRASPITPLPTPQTPALAPSGRGSKRKRSKALPDTSQTSETVTPLPAPETPALAPSGRGSNHSKRSKRRKTAGSKPQLSESGVEDRPLEGTEGAEETQTTHRSSARMRKPKDRNADNQYTGSPAHKRK</sequence>
<dbReference type="EMBL" id="ML179629">
    <property type="protein sequence ID" value="THU84005.1"/>
    <property type="molecule type" value="Genomic_DNA"/>
</dbReference>
<feature type="compositionally biased region" description="Low complexity" evidence="1">
    <location>
        <begin position="678"/>
        <end position="693"/>
    </location>
</feature>
<dbReference type="AlphaFoldDB" id="A0A4V6T531"/>
<feature type="compositionally biased region" description="Low complexity" evidence="1">
    <location>
        <begin position="577"/>
        <end position="604"/>
    </location>
</feature>
<feature type="compositionally biased region" description="Low complexity" evidence="1">
    <location>
        <begin position="424"/>
        <end position="435"/>
    </location>
</feature>
<evidence type="ECO:0000256" key="1">
    <source>
        <dbReference type="SAM" id="MobiDB-lite"/>
    </source>
</evidence>
<proteinExistence type="predicted"/>
<dbReference type="Proteomes" id="UP000297245">
    <property type="component" value="Unassembled WGS sequence"/>
</dbReference>
<feature type="compositionally biased region" description="Basic residues" evidence="1">
    <location>
        <begin position="699"/>
        <end position="710"/>
    </location>
</feature>
<keyword evidence="3" id="KW-1185">Reference proteome</keyword>
<feature type="region of interest" description="Disordered" evidence="1">
    <location>
        <begin position="416"/>
        <end position="435"/>
    </location>
</feature>
<reference evidence="2 3" key="1">
    <citation type="journal article" date="2019" name="Nat. Ecol. Evol.">
        <title>Megaphylogeny resolves global patterns of mushroom evolution.</title>
        <authorList>
            <person name="Varga T."/>
            <person name="Krizsan K."/>
            <person name="Foldi C."/>
            <person name="Dima B."/>
            <person name="Sanchez-Garcia M."/>
            <person name="Sanchez-Ramirez S."/>
            <person name="Szollosi G.J."/>
            <person name="Szarkandi J.G."/>
            <person name="Papp V."/>
            <person name="Albert L."/>
            <person name="Andreopoulos W."/>
            <person name="Angelini C."/>
            <person name="Antonin V."/>
            <person name="Barry K.W."/>
            <person name="Bougher N.L."/>
            <person name="Buchanan P."/>
            <person name="Buyck B."/>
            <person name="Bense V."/>
            <person name="Catcheside P."/>
            <person name="Chovatia M."/>
            <person name="Cooper J."/>
            <person name="Damon W."/>
            <person name="Desjardin D."/>
            <person name="Finy P."/>
            <person name="Geml J."/>
            <person name="Haridas S."/>
            <person name="Hughes K."/>
            <person name="Justo A."/>
            <person name="Karasinski D."/>
            <person name="Kautmanova I."/>
            <person name="Kiss B."/>
            <person name="Kocsube S."/>
            <person name="Kotiranta H."/>
            <person name="LaButti K.M."/>
            <person name="Lechner B.E."/>
            <person name="Liimatainen K."/>
            <person name="Lipzen A."/>
            <person name="Lukacs Z."/>
            <person name="Mihaltcheva S."/>
            <person name="Morgado L.N."/>
            <person name="Niskanen T."/>
            <person name="Noordeloos M.E."/>
            <person name="Ohm R.A."/>
            <person name="Ortiz-Santana B."/>
            <person name="Ovrebo C."/>
            <person name="Racz N."/>
            <person name="Riley R."/>
            <person name="Savchenko A."/>
            <person name="Shiryaev A."/>
            <person name="Soop K."/>
            <person name="Spirin V."/>
            <person name="Szebenyi C."/>
            <person name="Tomsovsky M."/>
            <person name="Tulloss R.E."/>
            <person name="Uehling J."/>
            <person name="Grigoriev I.V."/>
            <person name="Vagvolgyi C."/>
            <person name="Papp T."/>
            <person name="Martin F.M."/>
            <person name="Miettinen O."/>
            <person name="Hibbett D.S."/>
            <person name="Nagy L.G."/>
        </authorList>
    </citation>
    <scope>NUCLEOTIDE SEQUENCE [LARGE SCALE GENOMIC DNA]</scope>
    <source>
        <strain evidence="2 3">CBS 962.96</strain>
    </source>
</reference>
<feature type="compositionally biased region" description="Polar residues" evidence="1">
    <location>
        <begin position="633"/>
        <end position="642"/>
    </location>
</feature>
<dbReference type="SUPFAM" id="SSF47095">
    <property type="entry name" value="HMG-box"/>
    <property type="match status" value="1"/>
</dbReference>
<protein>
    <submittedName>
        <fullName evidence="2">Uncharacterized protein</fullName>
    </submittedName>
</protein>
<feature type="region of interest" description="Disordered" evidence="1">
    <location>
        <begin position="577"/>
        <end position="766"/>
    </location>
</feature>
<feature type="region of interest" description="Disordered" evidence="1">
    <location>
        <begin position="519"/>
        <end position="541"/>
    </location>
</feature>
<feature type="region of interest" description="Disordered" evidence="1">
    <location>
        <begin position="472"/>
        <end position="495"/>
    </location>
</feature>
<dbReference type="InterPro" id="IPR036910">
    <property type="entry name" value="HMG_box_dom_sf"/>
</dbReference>
<accession>A0A4V6T531</accession>